<dbReference type="InterPro" id="IPR036388">
    <property type="entry name" value="WH-like_DNA-bd_sf"/>
</dbReference>
<evidence type="ECO:0000259" key="10">
    <source>
        <dbReference type="PROSITE" id="PS50110"/>
    </source>
</evidence>
<evidence type="ECO:0000259" key="11">
    <source>
        <dbReference type="PROSITE" id="PS51755"/>
    </source>
</evidence>
<dbReference type="AlphaFoldDB" id="A0A8J8M9W8"/>
<name>A0A8J8M9W8_9FIRM</name>
<dbReference type="SMART" id="SM00862">
    <property type="entry name" value="Trans_reg_C"/>
    <property type="match status" value="1"/>
</dbReference>
<feature type="DNA-binding region" description="OmpR/PhoB-type" evidence="9">
    <location>
        <begin position="132"/>
        <end position="230"/>
    </location>
</feature>
<dbReference type="Gene3D" id="1.10.10.10">
    <property type="entry name" value="Winged helix-like DNA-binding domain superfamily/Winged helix DNA-binding domain"/>
    <property type="match status" value="1"/>
</dbReference>
<dbReference type="Pfam" id="PF00072">
    <property type="entry name" value="Response_reg"/>
    <property type="match status" value="1"/>
</dbReference>
<comment type="function">
    <text evidence="7">May play the central regulatory role in sporulation. It may be an element of the effector pathway responsible for the activation of sporulation genes in response to nutritional stress. Spo0A may act in concert with spo0H (a sigma factor) to control the expression of some genes that are critical to the sporulation process.</text>
</comment>
<keyword evidence="13" id="KW-1185">Reference proteome</keyword>
<keyword evidence="3" id="KW-0902">Two-component regulatory system</keyword>
<feature type="modified residue" description="4-aspartylphosphate" evidence="8">
    <location>
        <position position="54"/>
    </location>
</feature>
<dbReference type="GO" id="GO:0032993">
    <property type="term" value="C:protein-DNA complex"/>
    <property type="evidence" value="ECO:0007669"/>
    <property type="project" value="TreeGrafter"/>
</dbReference>
<keyword evidence="2 8" id="KW-0597">Phosphoprotein</keyword>
<dbReference type="KEGG" id="vgu:HYG85_07715"/>
<dbReference type="PANTHER" id="PTHR48111:SF2">
    <property type="entry name" value="RESPONSE REGULATOR SAER"/>
    <property type="match status" value="1"/>
</dbReference>
<evidence type="ECO:0000256" key="5">
    <source>
        <dbReference type="ARBA" id="ARBA00023125"/>
    </source>
</evidence>
<evidence type="ECO:0000256" key="9">
    <source>
        <dbReference type="PROSITE-ProRule" id="PRU01091"/>
    </source>
</evidence>
<keyword evidence="6" id="KW-0804">Transcription</keyword>
<feature type="domain" description="Response regulatory" evidence="10">
    <location>
        <begin position="5"/>
        <end position="118"/>
    </location>
</feature>
<dbReference type="SMART" id="SM00448">
    <property type="entry name" value="REC"/>
    <property type="match status" value="1"/>
</dbReference>
<dbReference type="Proteomes" id="UP000677305">
    <property type="component" value="Chromosome"/>
</dbReference>
<dbReference type="Pfam" id="PF00486">
    <property type="entry name" value="Trans_reg_C"/>
    <property type="match status" value="1"/>
</dbReference>
<evidence type="ECO:0000313" key="12">
    <source>
        <dbReference type="EMBL" id="QUH28805.1"/>
    </source>
</evidence>
<protein>
    <recommendedName>
        <fullName evidence="1">Stage 0 sporulation protein A homolog</fullName>
    </recommendedName>
</protein>
<proteinExistence type="predicted"/>
<evidence type="ECO:0000256" key="2">
    <source>
        <dbReference type="ARBA" id="ARBA00022553"/>
    </source>
</evidence>
<dbReference type="GO" id="GO:0000976">
    <property type="term" value="F:transcription cis-regulatory region binding"/>
    <property type="evidence" value="ECO:0007669"/>
    <property type="project" value="TreeGrafter"/>
</dbReference>
<dbReference type="SUPFAM" id="SSF52172">
    <property type="entry name" value="CheY-like"/>
    <property type="match status" value="1"/>
</dbReference>
<organism evidence="12 13">
    <name type="scientific">Vallitalea guaymasensis</name>
    <dbReference type="NCBI Taxonomy" id="1185412"/>
    <lineage>
        <taxon>Bacteria</taxon>
        <taxon>Bacillati</taxon>
        <taxon>Bacillota</taxon>
        <taxon>Clostridia</taxon>
        <taxon>Lachnospirales</taxon>
        <taxon>Vallitaleaceae</taxon>
        <taxon>Vallitalea</taxon>
    </lineage>
</organism>
<dbReference type="GO" id="GO:0005829">
    <property type="term" value="C:cytosol"/>
    <property type="evidence" value="ECO:0007669"/>
    <property type="project" value="TreeGrafter"/>
</dbReference>
<sequence>MNDSRILVVDDDEDILEIICIYLRNNGYIVDTANSSTAALEKVKNSKFDLIILDIVLPDYEGTKLCEQIRQNIYCPIIFISCIDDEDYILKALDIGGDDYIRKPFNLNELLARIKANLRRMNYNKFINKPKNNVIHINNLTIDINNHIVFKNNAKIYLSPIEFNILLFMVNNSNNVLSCSQIYEHVWESDSIGDTRTVMVHVSKLRKKLEDNSDDKYIETIKKLGYKFIAE</sequence>
<dbReference type="InterPro" id="IPR001867">
    <property type="entry name" value="OmpR/PhoB-type_DNA-bd"/>
</dbReference>
<evidence type="ECO:0000256" key="7">
    <source>
        <dbReference type="ARBA" id="ARBA00024867"/>
    </source>
</evidence>
<gene>
    <name evidence="12" type="ORF">HYG85_07715</name>
</gene>
<reference evidence="12 13" key="1">
    <citation type="submission" date="2020-07" db="EMBL/GenBank/DDBJ databases">
        <title>Vallitalea guaymasensis genome.</title>
        <authorList>
            <person name="Postec A."/>
        </authorList>
    </citation>
    <scope>NUCLEOTIDE SEQUENCE [LARGE SCALE GENOMIC DNA]</scope>
    <source>
        <strain evidence="12 13">Ra1766G1</strain>
    </source>
</reference>
<dbReference type="PROSITE" id="PS51755">
    <property type="entry name" value="OMPR_PHOB"/>
    <property type="match status" value="1"/>
</dbReference>
<dbReference type="PANTHER" id="PTHR48111">
    <property type="entry name" value="REGULATOR OF RPOS"/>
    <property type="match status" value="1"/>
</dbReference>
<evidence type="ECO:0000256" key="4">
    <source>
        <dbReference type="ARBA" id="ARBA00023015"/>
    </source>
</evidence>
<evidence type="ECO:0000256" key="8">
    <source>
        <dbReference type="PROSITE-ProRule" id="PRU00169"/>
    </source>
</evidence>
<dbReference type="CDD" id="cd00383">
    <property type="entry name" value="trans_reg_C"/>
    <property type="match status" value="1"/>
</dbReference>
<dbReference type="InterPro" id="IPR001789">
    <property type="entry name" value="Sig_transdc_resp-reg_receiver"/>
</dbReference>
<dbReference type="RefSeq" id="WP_212693012.1">
    <property type="nucleotide sequence ID" value="NZ_CP058561.1"/>
</dbReference>
<dbReference type="InterPro" id="IPR039420">
    <property type="entry name" value="WalR-like"/>
</dbReference>
<dbReference type="EMBL" id="CP058561">
    <property type="protein sequence ID" value="QUH28805.1"/>
    <property type="molecule type" value="Genomic_DNA"/>
</dbReference>
<feature type="domain" description="OmpR/PhoB-type" evidence="11">
    <location>
        <begin position="132"/>
        <end position="230"/>
    </location>
</feature>
<dbReference type="FunFam" id="3.40.50.2300:FF:000001">
    <property type="entry name" value="DNA-binding response regulator PhoB"/>
    <property type="match status" value="1"/>
</dbReference>
<dbReference type="InterPro" id="IPR011006">
    <property type="entry name" value="CheY-like_superfamily"/>
</dbReference>
<keyword evidence="4" id="KW-0805">Transcription regulation</keyword>
<evidence type="ECO:0000256" key="6">
    <source>
        <dbReference type="ARBA" id="ARBA00023163"/>
    </source>
</evidence>
<dbReference type="GO" id="GO:0000156">
    <property type="term" value="F:phosphorelay response regulator activity"/>
    <property type="evidence" value="ECO:0007669"/>
    <property type="project" value="TreeGrafter"/>
</dbReference>
<dbReference type="GO" id="GO:0006355">
    <property type="term" value="P:regulation of DNA-templated transcription"/>
    <property type="evidence" value="ECO:0007669"/>
    <property type="project" value="InterPro"/>
</dbReference>
<evidence type="ECO:0000256" key="1">
    <source>
        <dbReference type="ARBA" id="ARBA00018672"/>
    </source>
</evidence>
<evidence type="ECO:0000256" key="3">
    <source>
        <dbReference type="ARBA" id="ARBA00023012"/>
    </source>
</evidence>
<keyword evidence="5 9" id="KW-0238">DNA-binding</keyword>
<accession>A0A8J8M9W8</accession>
<evidence type="ECO:0000313" key="13">
    <source>
        <dbReference type="Proteomes" id="UP000677305"/>
    </source>
</evidence>
<dbReference type="FunFam" id="1.10.10.10:FF:000018">
    <property type="entry name" value="DNA-binding response regulator ResD"/>
    <property type="match status" value="1"/>
</dbReference>
<dbReference type="CDD" id="cd17574">
    <property type="entry name" value="REC_OmpR"/>
    <property type="match status" value="1"/>
</dbReference>
<dbReference type="Gene3D" id="3.40.50.2300">
    <property type="match status" value="1"/>
</dbReference>
<dbReference type="PROSITE" id="PS50110">
    <property type="entry name" value="RESPONSE_REGULATORY"/>
    <property type="match status" value="1"/>
</dbReference>